<evidence type="ECO:0000256" key="2">
    <source>
        <dbReference type="PROSITE-ProRule" id="PRU00708"/>
    </source>
</evidence>
<evidence type="ECO:0008006" key="6">
    <source>
        <dbReference type="Google" id="ProtNLM"/>
    </source>
</evidence>
<gene>
    <name evidence="4" type="ORF">C3L33_06616</name>
</gene>
<dbReference type="GO" id="GO:0009507">
    <property type="term" value="C:chloroplast"/>
    <property type="evidence" value="ECO:0007669"/>
    <property type="project" value="TreeGrafter"/>
</dbReference>
<dbReference type="Pfam" id="PF13041">
    <property type="entry name" value="PPR_2"/>
    <property type="match status" value="1"/>
</dbReference>
<dbReference type="PANTHER" id="PTHR46935:SF1">
    <property type="entry name" value="OS01G0674700 PROTEIN"/>
    <property type="match status" value="1"/>
</dbReference>
<dbReference type="AlphaFoldDB" id="A0A6A4M3Z3"/>
<dbReference type="Gene3D" id="1.25.40.10">
    <property type="entry name" value="Tetratricopeptide repeat domain"/>
    <property type="match status" value="3"/>
</dbReference>
<feature type="repeat" description="PPR" evidence="2">
    <location>
        <begin position="910"/>
        <end position="944"/>
    </location>
</feature>
<name>A0A6A4M3Z3_9ERIC</name>
<organism evidence="4 5">
    <name type="scientific">Rhododendron williamsianum</name>
    <dbReference type="NCBI Taxonomy" id="262921"/>
    <lineage>
        <taxon>Eukaryota</taxon>
        <taxon>Viridiplantae</taxon>
        <taxon>Streptophyta</taxon>
        <taxon>Embryophyta</taxon>
        <taxon>Tracheophyta</taxon>
        <taxon>Spermatophyta</taxon>
        <taxon>Magnoliopsida</taxon>
        <taxon>eudicotyledons</taxon>
        <taxon>Gunneridae</taxon>
        <taxon>Pentapetalae</taxon>
        <taxon>asterids</taxon>
        <taxon>Ericales</taxon>
        <taxon>Ericaceae</taxon>
        <taxon>Ericoideae</taxon>
        <taxon>Rhodoreae</taxon>
        <taxon>Rhododendron</taxon>
    </lineage>
</organism>
<dbReference type="Pfam" id="PF13812">
    <property type="entry name" value="PPR_3"/>
    <property type="match status" value="1"/>
</dbReference>
<keyword evidence="1" id="KW-0677">Repeat</keyword>
<feature type="repeat" description="PPR" evidence="2">
    <location>
        <begin position="690"/>
        <end position="724"/>
    </location>
</feature>
<evidence type="ECO:0000313" key="5">
    <source>
        <dbReference type="Proteomes" id="UP000428333"/>
    </source>
</evidence>
<dbReference type="InterPro" id="IPR002885">
    <property type="entry name" value="PPR_rpt"/>
</dbReference>
<dbReference type="NCBIfam" id="TIGR00756">
    <property type="entry name" value="PPR"/>
    <property type="match status" value="2"/>
</dbReference>
<evidence type="ECO:0000256" key="3">
    <source>
        <dbReference type="SAM" id="MobiDB-lite"/>
    </source>
</evidence>
<dbReference type="InterPro" id="IPR044645">
    <property type="entry name" value="DG1/EMB2279-like"/>
</dbReference>
<feature type="compositionally biased region" description="Polar residues" evidence="3">
    <location>
        <begin position="107"/>
        <end position="129"/>
    </location>
</feature>
<dbReference type="GO" id="GO:0009658">
    <property type="term" value="P:chloroplast organization"/>
    <property type="evidence" value="ECO:0007669"/>
    <property type="project" value="InterPro"/>
</dbReference>
<protein>
    <recommendedName>
        <fullName evidence="6">Pentacotripeptide-repeat region of PRORP domain-containing protein</fullName>
    </recommendedName>
</protein>
<dbReference type="PROSITE" id="PS51375">
    <property type="entry name" value="PPR"/>
    <property type="match status" value="4"/>
</dbReference>
<sequence>MGLSLCERNGILAQSCCSRELYFSGGFSIPRRPTFGVALGVKKVNQNWVFGLRTRSGGDFKYLLKAEASTRSVDGNLLEKELEFKPSFDEYLKAMESVRTGREKKQTLSSERYNLNNEGNSSLRNSEGDSSGGQVDGKEIGSRGLKGVKKMGFEEEGNFGNPGNLVGDQLQSVYRKLNMTSENRRWEKGKSKSVQESKRSGELKGVKKIGFEEKANSGISHNNLVQDKMDVKERKYDVGIDRKWDMDSGNGRWVKRKDTSVEGSKRNGELKGVKMLGFEEEANLGISHSLVQHKLDVKERKYDVGIDRNSENGRWVKNKYTTGERSKRNGESKGVKMIGFEEKANSGFSYNNLVQHKLNVKERKYDMGIDRDSENGRWVKRNYTSVEGNRNGESKGVKTIGFEEEANSGISYNLVQHKLDVKERKYDVGIERKWNMDSENGRWVKRKYPIVEESKRNGELDRHRFKTDKGSLRGTNTELERNYSHIGKRSVESVKFRRNYKPIVETSDDEEVELERAAFKPLEGFNDVVDKPRVSRNEMEERIQKLARCLNGADIDMPEWMFSKMMRSAQIRFSDHAMLRIIQILGKLGNWRRVLQLIEWLQLRDRFKSYKISLSSRSSYQFFLNIICFLLQQQMSTYPDLVAYHCIAVTLGQAGHMKELFDLIDSMRSPPTKKFKTGIIEKWDPRLEPDIIVYNAVLNACVQRKQLEGAFWVLQKIKEQGQRPSSTTYGLVMEVMFACGKYNLVHDFFNKVTKSSIPNALTYKVVVNTLWKEGKTDEAISVVESMERRGIIGSAALYYDLARCLCSAGRCQEALTQIDKICKFANKPLVVTYTGLIQACLDAGNIQNGAYIFNLMHKFCSPNLITCNIMLKAYTEHAMFEEAKGLFQKMLEDANRVCNQANYKDRVVPDFYTFNTMLDSCVRQQQWDDLELVYEQMLQYGFPFNAQRHLRMIMEASRAGKRELLETTWKHLARAGQTPPPLLAKEMFCVKLEQGDHASALSSISSHHSSELQ</sequence>
<proteinExistence type="predicted"/>
<keyword evidence="5" id="KW-1185">Reference proteome</keyword>
<dbReference type="Proteomes" id="UP000428333">
    <property type="component" value="Linkage Group LG04"/>
</dbReference>
<evidence type="ECO:0000256" key="1">
    <source>
        <dbReference type="ARBA" id="ARBA00022737"/>
    </source>
</evidence>
<comment type="caution">
    <text evidence="4">The sequence shown here is derived from an EMBL/GenBank/DDBJ whole genome shotgun (WGS) entry which is preliminary data.</text>
</comment>
<feature type="region of interest" description="Disordered" evidence="3">
    <location>
        <begin position="99"/>
        <end position="141"/>
    </location>
</feature>
<feature type="repeat" description="PPR" evidence="2">
    <location>
        <begin position="863"/>
        <end position="897"/>
    </location>
</feature>
<feature type="repeat" description="PPR" evidence="2">
    <location>
        <begin position="759"/>
        <end position="793"/>
    </location>
</feature>
<feature type="non-terminal residue" evidence="4">
    <location>
        <position position="1"/>
    </location>
</feature>
<dbReference type="InterPro" id="IPR011990">
    <property type="entry name" value="TPR-like_helical_dom_sf"/>
</dbReference>
<dbReference type="PANTHER" id="PTHR46935">
    <property type="entry name" value="OS01G0674700 PROTEIN"/>
    <property type="match status" value="1"/>
</dbReference>
<dbReference type="OrthoDB" id="1909155at2759"/>
<dbReference type="SUPFAM" id="SSF48452">
    <property type="entry name" value="TPR-like"/>
    <property type="match status" value="1"/>
</dbReference>
<dbReference type="Pfam" id="PF01535">
    <property type="entry name" value="PPR"/>
    <property type="match status" value="2"/>
</dbReference>
<evidence type="ECO:0000313" key="4">
    <source>
        <dbReference type="EMBL" id="KAE9461497.1"/>
    </source>
</evidence>
<accession>A0A6A4M3Z3</accession>
<reference evidence="4 5" key="1">
    <citation type="journal article" date="2019" name="Genome Biol. Evol.">
        <title>The Rhododendron genome and chromosomal organization provide insight into shared whole-genome duplications across the heath family (Ericaceae).</title>
        <authorList>
            <person name="Soza V.L."/>
            <person name="Lindsley D."/>
            <person name="Waalkes A."/>
            <person name="Ramage E."/>
            <person name="Patwardhan R.P."/>
            <person name="Burton J.N."/>
            <person name="Adey A."/>
            <person name="Kumar A."/>
            <person name="Qiu R."/>
            <person name="Shendure J."/>
            <person name="Hall B."/>
        </authorList>
    </citation>
    <scope>NUCLEOTIDE SEQUENCE [LARGE SCALE GENOMIC DNA]</scope>
    <source>
        <strain evidence="4">RSF 1966-606</strain>
    </source>
</reference>
<dbReference type="EMBL" id="QEFC01000971">
    <property type="protein sequence ID" value="KAE9461497.1"/>
    <property type="molecule type" value="Genomic_DNA"/>
</dbReference>
<feature type="non-terminal residue" evidence="4">
    <location>
        <position position="1013"/>
    </location>
</feature>